<evidence type="ECO:0000256" key="1">
    <source>
        <dbReference type="ARBA" id="ARBA00005721"/>
    </source>
</evidence>
<feature type="region of interest" description="Disordered" evidence="2">
    <location>
        <begin position="1"/>
        <end position="21"/>
    </location>
</feature>
<comment type="caution">
    <text evidence="3">The sequence shown here is derived from an EMBL/GenBank/DDBJ whole genome shotgun (WGS) entry which is preliminary data.</text>
</comment>
<dbReference type="EMBL" id="JAUSVM010000001">
    <property type="protein sequence ID" value="MDQ0425072.1"/>
    <property type="molecule type" value="Genomic_DNA"/>
</dbReference>
<dbReference type="Pfam" id="PF03780">
    <property type="entry name" value="Asp23"/>
    <property type="match status" value="1"/>
</dbReference>
<reference evidence="3 4" key="1">
    <citation type="submission" date="2023-07" db="EMBL/GenBank/DDBJ databases">
        <title>Sequencing the genomes of 1000 actinobacteria strains.</title>
        <authorList>
            <person name="Klenk H.-P."/>
        </authorList>
    </citation>
    <scope>NUCLEOTIDE SEQUENCE [LARGE SCALE GENOMIC DNA]</scope>
    <source>
        <strain evidence="3 4">DSM 14785</strain>
    </source>
</reference>
<dbReference type="RefSeq" id="WP_070320833.1">
    <property type="nucleotide sequence ID" value="NZ_JAUSVM010000001.1"/>
</dbReference>
<accession>A0ABU0GI70</accession>
<proteinExistence type="inferred from homology"/>
<gene>
    <name evidence="3" type="ORF">JO380_001453</name>
</gene>
<dbReference type="Proteomes" id="UP001240250">
    <property type="component" value="Unassembled WGS sequence"/>
</dbReference>
<evidence type="ECO:0000313" key="4">
    <source>
        <dbReference type="Proteomes" id="UP001240250"/>
    </source>
</evidence>
<evidence type="ECO:0000256" key="2">
    <source>
        <dbReference type="SAM" id="MobiDB-lite"/>
    </source>
</evidence>
<organism evidence="3 4">
    <name type="scientific">Cellulomonas iranensis</name>
    <dbReference type="NCBI Taxonomy" id="76862"/>
    <lineage>
        <taxon>Bacteria</taxon>
        <taxon>Bacillati</taxon>
        <taxon>Actinomycetota</taxon>
        <taxon>Actinomycetes</taxon>
        <taxon>Micrococcales</taxon>
        <taxon>Cellulomonadaceae</taxon>
        <taxon>Cellulomonas</taxon>
    </lineage>
</organism>
<protein>
    <submittedName>
        <fullName evidence="3">Alkaline shock family protein YloU</fullName>
    </submittedName>
</protein>
<name>A0ABU0GI70_9CELL</name>
<comment type="similarity">
    <text evidence="1">Belongs to the asp23 family.</text>
</comment>
<evidence type="ECO:0000313" key="3">
    <source>
        <dbReference type="EMBL" id="MDQ0425072.1"/>
    </source>
</evidence>
<dbReference type="InterPro" id="IPR005531">
    <property type="entry name" value="Asp23"/>
</dbReference>
<keyword evidence="4" id="KW-1185">Reference proteome</keyword>
<sequence>MADVALAPTPAEAPPDPGTRGTLTVADRAVQRVAAVAAARVPGVARTTAGGLLGRDLPHASAHVEGTRAQVEVDVALAWPAPAAVTARAVREAVAAAVERFAGVPTDRVDVRVVAVTDPSDAPRERVR</sequence>